<keyword evidence="4" id="KW-1185">Reference proteome</keyword>
<comment type="caution">
    <text evidence="3">The sequence shown here is derived from an EMBL/GenBank/DDBJ whole genome shotgun (WGS) entry which is preliminary data.</text>
</comment>
<keyword evidence="2" id="KW-1133">Transmembrane helix</keyword>
<name>A0A397TX36_9GLOM</name>
<evidence type="ECO:0000256" key="1">
    <source>
        <dbReference type="SAM" id="Coils"/>
    </source>
</evidence>
<sequence>MISDYNSIFLFTRLRNKFLLIVIYVTKFTFVISLLTINMKYKRSVSNNGDYENITTAEAKDQQLREKSTKNQQNGNVNIKGKRVALEAEVEQRDTDVKGKRIALETEINQRDEDIKGKLTALDAENQKLRDKVIEIEQQYNKYQELTTLYCKFPNNQIPENVKIVIKKCKLDKILDVSYL</sequence>
<keyword evidence="1" id="KW-0175">Coiled coil</keyword>
<proteinExistence type="predicted"/>
<evidence type="ECO:0000313" key="3">
    <source>
        <dbReference type="EMBL" id="RIB01448.1"/>
    </source>
</evidence>
<dbReference type="EMBL" id="QKWP01003119">
    <property type="protein sequence ID" value="RIB01448.1"/>
    <property type="molecule type" value="Genomic_DNA"/>
</dbReference>
<keyword evidence="2" id="KW-0812">Transmembrane</keyword>
<keyword evidence="2" id="KW-0472">Membrane</keyword>
<protein>
    <submittedName>
        <fullName evidence="3">Uncharacterized protein</fullName>
    </submittedName>
</protein>
<feature type="coiled-coil region" evidence="1">
    <location>
        <begin position="119"/>
        <end position="146"/>
    </location>
</feature>
<dbReference type="AlphaFoldDB" id="A0A397TX36"/>
<feature type="transmembrane region" description="Helical" evidence="2">
    <location>
        <begin position="18"/>
        <end position="37"/>
    </location>
</feature>
<accession>A0A397TX36</accession>
<organism evidence="3 4">
    <name type="scientific">Gigaspora rosea</name>
    <dbReference type="NCBI Taxonomy" id="44941"/>
    <lineage>
        <taxon>Eukaryota</taxon>
        <taxon>Fungi</taxon>
        <taxon>Fungi incertae sedis</taxon>
        <taxon>Mucoromycota</taxon>
        <taxon>Glomeromycotina</taxon>
        <taxon>Glomeromycetes</taxon>
        <taxon>Diversisporales</taxon>
        <taxon>Gigasporaceae</taxon>
        <taxon>Gigaspora</taxon>
    </lineage>
</organism>
<dbReference type="Proteomes" id="UP000266673">
    <property type="component" value="Unassembled WGS sequence"/>
</dbReference>
<gene>
    <name evidence="3" type="ORF">C2G38_1001215</name>
</gene>
<reference evidence="3 4" key="1">
    <citation type="submission" date="2018-06" db="EMBL/GenBank/DDBJ databases">
        <title>Comparative genomics reveals the genomic features of Rhizophagus irregularis, R. cerebriforme, R. diaphanum and Gigaspora rosea, and their symbiotic lifestyle signature.</title>
        <authorList>
            <person name="Morin E."/>
            <person name="San Clemente H."/>
            <person name="Chen E.C.H."/>
            <person name="De La Providencia I."/>
            <person name="Hainaut M."/>
            <person name="Kuo A."/>
            <person name="Kohler A."/>
            <person name="Murat C."/>
            <person name="Tang N."/>
            <person name="Roy S."/>
            <person name="Loubradou J."/>
            <person name="Henrissat B."/>
            <person name="Grigoriev I.V."/>
            <person name="Corradi N."/>
            <person name="Roux C."/>
            <person name="Martin F.M."/>
        </authorList>
    </citation>
    <scope>NUCLEOTIDE SEQUENCE [LARGE SCALE GENOMIC DNA]</scope>
    <source>
        <strain evidence="3 4">DAOM 194757</strain>
    </source>
</reference>
<evidence type="ECO:0000313" key="4">
    <source>
        <dbReference type="Proteomes" id="UP000266673"/>
    </source>
</evidence>
<evidence type="ECO:0000256" key="2">
    <source>
        <dbReference type="SAM" id="Phobius"/>
    </source>
</evidence>